<dbReference type="PRINTS" id="PR00260">
    <property type="entry name" value="CHEMTRNSDUCR"/>
</dbReference>
<evidence type="ECO:0000256" key="4">
    <source>
        <dbReference type="PROSITE-ProRule" id="PRU00284"/>
    </source>
</evidence>
<dbReference type="PROSITE" id="PS50111">
    <property type="entry name" value="CHEMOTAXIS_TRANSDUC_2"/>
    <property type="match status" value="1"/>
</dbReference>
<feature type="domain" description="HAMP" evidence="9">
    <location>
        <begin position="347"/>
        <end position="400"/>
    </location>
</feature>
<dbReference type="RefSeq" id="WP_130728107.1">
    <property type="nucleotide sequence ID" value="NZ_SINY01000015.1"/>
</dbReference>
<dbReference type="Pfam" id="PF00672">
    <property type="entry name" value="HAMP"/>
    <property type="match status" value="1"/>
</dbReference>
<dbReference type="Proteomes" id="UP000292036">
    <property type="component" value="Unassembled WGS sequence"/>
</dbReference>
<dbReference type="AlphaFoldDB" id="A0ABD7PJX8"/>
<dbReference type="PANTHER" id="PTHR43531:SF11">
    <property type="entry name" value="METHYL-ACCEPTING CHEMOTAXIS PROTEIN 3"/>
    <property type="match status" value="1"/>
</dbReference>
<protein>
    <submittedName>
        <fullName evidence="10">Methyl-accepting chemotaxis protein</fullName>
    </submittedName>
</protein>
<keyword evidence="7" id="KW-0812">Transmembrane</keyword>
<evidence type="ECO:0000256" key="6">
    <source>
        <dbReference type="SAM" id="MobiDB-lite"/>
    </source>
</evidence>
<keyword evidence="10" id="KW-0614">Plasmid</keyword>
<dbReference type="InterPro" id="IPR003660">
    <property type="entry name" value="HAMP_dom"/>
</dbReference>
<geneLocation type="plasmid" evidence="10">
    <name>pSM151B_Rh01</name>
</geneLocation>
<accession>A0ABD7PJX8</accession>
<evidence type="ECO:0000259" key="9">
    <source>
        <dbReference type="PROSITE" id="PS50885"/>
    </source>
</evidence>
<feature type="domain" description="HAMP" evidence="9">
    <location>
        <begin position="429"/>
        <end position="481"/>
    </location>
</feature>
<name>A0ABD7PJX8_RHILE</name>
<dbReference type="GO" id="GO:0007165">
    <property type="term" value="P:signal transduction"/>
    <property type="evidence" value="ECO:0007669"/>
    <property type="project" value="UniProtKB-KW"/>
</dbReference>
<dbReference type="SUPFAM" id="SSF158472">
    <property type="entry name" value="HAMP domain-like"/>
    <property type="match status" value="1"/>
</dbReference>
<dbReference type="Pfam" id="PF00015">
    <property type="entry name" value="MCPsignal"/>
    <property type="match status" value="1"/>
</dbReference>
<evidence type="ECO:0000256" key="3">
    <source>
        <dbReference type="ARBA" id="ARBA00029447"/>
    </source>
</evidence>
<comment type="similarity">
    <text evidence="3">Belongs to the methyl-accepting chemotaxis (MCP) protein family.</text>
</comment>
<evidence type="ECO:0000313" key="11">
    <source>
        <dbReference type="Proteomes" id="UP000292036"/>
    </source>
</evidence>
<evidence type="ECO:0000256" key="7">
    <source>
        <dbReference type="SAM" id="Phobius"/>
    </source>
</evidence>
<proteinExistence type="inferred from homology"/>
<evidence type="ECO:0000256" key="1">
    <source>
        <dbReference type="ARBA" id="ARBA00004370"/>
    </source>
</evidence>
<comment type="caution">
    <text evidence="10">The sequence shown here is derived from an EMBL/GenBank/DDBJ whole genome shotgun (WGS) entry which is preliminary data.</text>
</comment>
<dbReference type="SMART" id="SM00304">
    <property type="entry name" value="HAMP"/>
    <property type="match status" value="2"/>
</dbReference>
<dbReference type="FunFam" id="1.10.287.950:FF:000001">
    <property type="entry name" value="Methyl-accepting chemotaxis sensory transducer"/>
    <property type="match status" value="1"/>
</dbReference>
<dbReference type="Gene3D" id="1.10.287.950">
    <property type="entry name" value="Methyl-accepting chemotaxis protein"/>
    <property type="match status" value="1"/>
</dbReference>
<evidence type="ECO:0000256" key="5">
    <source>
        <dbReference type="SAM" id="Coils"/>
    </source>
</evidence>
<keyword evidence="2" id="KW-0145">Chemotaxis</keyword>
<dbReference type="InterPro" id="IPR004090">
    <property type="entry name" value="Chemotax_Me-accpt_rcpt"/>
</dbReference>
<dbReference type="InterPro" id="IPR051310">
    <property type="entry name" value="MCP_chemotaxis"/>
</dbReference>
<feature type="compositionally biased region" description="Low complexity" evidence="6">
    <location>
        <begin position="737"/>
        <end position="753"/>
    </location>
</feature>
<feature type="coiled-coil region" evidence="5">
    <location>
        <begin position="505"/>
        <end position="535"/>
    </location>
</feature>
<dbReference type="EMBL" id="SIPS01000002">
    <property type="protein sequence ID" value="TAW25198.1"/>
    <property type="molecule type" value="Genomic_DNA"/>
</dbReference>
<feature type="domain" description="Methyl-accepting transducer" evidence="8">
    <location>
        <begin position="486"/>
        <end position="715"/>
    </location>
</feature>
<dbReference type="CDD" id="cd11386">
    <property type="entry name" value="MCP_signal"/>
    <property type="match status" value="1"/>
</dbReference>
<evidence type="ECO:0000313" key="10">
    <source>
        <dbReference type="EMBL" id="TAW25198.1"/>
    </source>
</evidence>
<dbReference type="GO" id="GO:0006935">
    <property type="term" value="P:chemotaxis"/>
    <property type="evidence" value="ECO:0007669"/>
    <property type="project" value="UniProtKB-KW"/>
</dbReference>
<dbReference type="PANTHER" id="PTHR43531">
    <property type="entry name" value="PROTEIN ICFG"/>
    <property type="match status" value="1"/>
</dbReference>
<dbReference type="CDD" id="cd06225">
    <property type="entry name" value="HAMP"/>
    <property type="match status" value="1"/>
</dbReference>
<dbReference type="GO" id="GO:0016020">
    <property type="term" value="C:membrane"/>
    <property type="evidence" value="ECO:0007669"/>
    <property type="project" value="UniProtKB-SubCell"/>
</dbReference>
<keyword evidence="4" id="KW-0807">Transducer</keyword>
<keyword evidence="7" id="KW-1133">Transmembrane helix</keyword>
<evidence type="ECO:0000256" key="2">
    <source>
        <dbReference type="ARBA" id="ARBA00022500"/>
    </source>
</evidence>
<feature type="transmembrane region" description="Helical" evidence="7">
    <location>
        <begin position="294"/>
        <end position="314"/>
    </location>
</feature>
<comment type="subcellular location">
    <subcellularLocation>
        <location evidence="1">Membrane</location>
    </subcellularLocation>
</comment>
<keyword evidence="7" id="KW-0472">Membrane</keyword>
<sequence length="783" mass="82905">MTLSIRNILVGIFLLLSVGICVLTASSAMDAYYKEQVFSDVSKLTALDRALFQTLATFRNERGDGSSAAKMEIDTLAGTLASLTKDRGLVDSAMASAKAIYADIDDNAIKAPIADVMNTFDQVLAFRSKLDAELTKKLVDRDPGLQDNTLNLGQQLLTALENGSTAVEARIRESDPSMTAMIQIRSLAWSTRALAGASNLQLNITLGAGASMTAAELGKIQLNDYAVAFAWKQVGILVNHKDTLQIVKDAYQAAQTGYFGGDFAPKRAALLDTFAAGKKAPMSLDVWRPMGNDALLFITNTAAAAADGMVAAAAASRSQAFVHFTIYALIFLVAAVVSVVGISVIIFRVTKPIGVITHSMAALAQGDLNITIAGVDRRDEIGEMARSVEVFQQAAIRNKALEEQTAEARISSERERIEMQRRTEAEAEERLMQATGSLAAGLRRLAAGDLVCEIDTALAPQFEALRHDFNTSVNQLRDAMRGVGQAASLVSSGSFEISQASDNLSKRTEQQAASLEETAAALEEVTANVRSTSQRAGDARDLVRGARSRAENSSQVVNNAVSAMGKIEHSSRQISQIIGVIDEIAFQTNLLALNAGVEAARAGDAGKGFAVVAQEVRELAQRSANAAKEIKSLIGNSEVAVSEGVRLVNDTGEGLSAIAELVQQINQHMDAIATAAQEQSMGLSEINSAVNHMDQATQQNAAMVEQMNAAGAGLAQESSRLGELLGTFQTGDGGTSAAVHRATAPPRRVAPTPIGASARVSRPVPAGRGNAALNKLQEEWSEF</sequence>
<organism evidence="10 11">
    <name type="scientific">Rhizobium leguminosarum</name>
    <dbReference type="NCBI Taxonomy" id="384"/>
    <lineage>
        <taxon>Bacteria</taxon>
        <taxon>Pseudomonadati</taxon>
        <taxon>Pseudomonadota</taxon>
        <taxon>Alphaproteobacteria</taxon>
        <taxon>Hyphomicrobiales</taxon>
        <taxon>Rhizobiaceae</taxon>
        <taxon>Rhizobium/Agrobacterium group</taxon>
        <taxon>Rhizobium</taxon>
    </lineage>
</organism>
<dbReference type="SMART" id="SM00283">
    <property type="entry name" value="MA"/>
    <property type="match status" value="1"/>
</dbReference>
<dbReference type="SUPFAM" id="SSF58104">
    <property type="entry name" value="Methyl-accepting chemotaxis protein (MCP) signaling domain"/>
    <property type="match status" value="1"/>
</dbReference>
<reference evidence="10 11" key="1">
    <citation type="submission" date="2019-02" db="EMBL/GenBank/DDBJ databases">
        <title>The genomic architecture of introgression among sibling species of bacteria.</title>
        <authorList>
            <person name="Cavassim M.I.A."/>
            <person name="Moeskjaer S."/>
            <person name="Moslemi C."/>
            <person name="Fields B."/>
            <person name="Bachmann A."/>
            <person name="Vilhjalmsson B."/>
            <person name="Schierup M.H."/>
            <person name="Young J.P.W."/>
            <person name="Andersen S.U."/>
        </authorList>
    </citation>
    <scope>NUCLEOTIDE SEQUENCE [LARGE SCALE GENOMIC DNA]</scope>
    <source>
        <strain evidence="10 11">SM151B</strain>
        <plasmid evidence="10">pSM151B_Rh01</plasmid>
    </source>
</reference>
<dbReference type="InterPro" id="IPR004089">
    <property type="entry name" value="MCPsignal_dom"/>
</dbReference>
<gene>
    <name evidence="10" type="ORF">ELI19_27545</name>
</gene>
<feature type="transmembrane region" description="Helical" evidence="7">
    <location>
        <begin position="326"/>
        <end position="347"/>
    </location>
</feature>
<evidence type="ECO:0000259" key="8">
    <source>
        <dbReference type="PROSITE" id="PS50111"/>
    </source>
</evidence>
<dbReference type="Gene3D" id="6.10.340.10">
    <property type="match status" value="1"/>
</dbReference>
<dbReference type="PROSITE" id="PS50885">
    <property type="entry name" value="HAMP"/>
    <property type="match status" value="2"/>
</dbReference>
<feature type="region of interest" description="Disordered" evidence="6">
    <location>
        <begin position="732"/>
        <end position="768"/>
    </location>
</feature>
<keyword evidence="5" id="KW-0175">Coiled coil</keyword>